<reference evidence="2 3" key="1">
    <citation type="journal article" date="2016" name="Nat. Commun.">
        <title>Thousands of microbial genomes shed light on interconnected biogeochemical processes in an aquifer system.</title>
        <authorList>
            <person name="Anantharaman K."/>
            <person name="Brown C.T."/>
            <person name="Hug L.A."/>
            <person name="Sharon I."/>
            <person name="Castelle C.J."/>
            <person name="Probst A.J."/>
            <person name="Thomas B.C."/>
            <person name="Singh A."/>
            <person name="Wilkins M.J."/>
            <person name="Karaoz U."/>
            <person name="Brodie E.L."/>
            <person name="Williams K.H."/>
            <person name="Hubbard S.S."/>
            <person name="Banfield J.F."/>
        </authorList>
    </citation>
    <scope>NUCLEOTIDE SEQUENCE [LARGE SCALE GENOMIC DNA]</scope>
</reference>
<evidence type="ECO:0008006" key="4">
    <source>
        <dbReference type="Google" id="ProtNLM"/>
    </source>
</evidence>
<feature type="transmembrane region" description="Helical" evidence="1">
    <location>
        <begin position="169"/>
        <end position="186"/>
    </location>
</feature>
<feature type="transmembrane region" description="Helical" evidence="1">
    <location>
        <begin position="144"/>
        <end position="162"/>
    </location>
</feature>
<protein>
    <recommendedName>
        <fullName evidence="4">CAAX prenyl protease-related protein</fullName>
    </recommendedName>
</protein>
<keyword evidence="1" id="KW-0812">Transmembrane</keyword>
<feature type="transmembrane region" description="Helical" evidence="1">
    <location>
        <begin position="35"/>
        <end position="54"/>
    </location>
</feature>
<dbReference type="Proteomes" id="UP000177208">
    <property type="component" value="Unassembled WGS sequence"/>
</dbReference>
<gene>
    <name evidence="2" type="ORF">A2774_05525</name>
</gene>
<keyword evidence="1" id="KW-0472">Membrane</keyword>
<evidence type="ECO:0000256" key="1">
    <source>
        <dbReference type="SAM" id="Phobius"/>
    </source>
</evidence>
<evidence type="ECO:0000313" key="2">
    <source>
        <dbReference type="EMBL" id="OGK17476.1"/>
    </source>
</evidence>
<proteinExistence type="predicted"/>
<feature type="transmembrane region" description="Helical" evidence="1">
    <location>
        <begin position="66"/>
        <end position="86"/>
    </location>
</feature>
<organism evidence="2 3">
    <name type="scientific">Candidatus Roizmanbacteria bacterium RIFCSPHIGHO2_01_FULL_39_12c</name>
    <dbReference type="NCBI Taxonomy" id="1802031"/>
    <lineage>
        <taxon>Bacteria</taxon>
        <taxon>Candidatus Roizmaniibacteriota</taxon>
    </lineage>
</organism>
<keyword evidence="1" id="KW-1133">Transmembrane helix</keyword>
<comment type="caution">
    <text evidence="2">The sequence shown here is derived from an EMBL/GenBank/DDBJ whole genome shotgun (WGS) entry which is preliminary data.</text>
</comment>
<sequence length="219" mass="25810">MDWGKFIFLLFINAVGNLPYKLLQKKLPQGINNISPGISLILSFWFLSLSAFLVSQLKAIYLVKSVWVLLLLFLTTVFWFIAPFVIRKIGIEPKQLISKRISRYSVRFIPHTFYLKFFEVLFQQANFLVMLNLVLVNMSLVNRAVWFTVIIGILHFLNIFFLPRREAMIFFVLSVPMGAMFSYLIIQGYILLTFSIHLWFYLVFSGYPWLRKENRFSPI</sequence>
<name>A0A1F7GF06_9BACT</name>
<accession>A0A1F7GF06</accession>
<evidence type="ECO:0000313" key="3">
    <source>
        <dbReference type="Proteomes" id="UP000177208"/>
    </source>
</evidence>
<dbReference type="EMBL" id="MFZG01000006">
    <property type="protein sequence ID" value="OGK17476.1"/>
    <property type="molecule type" value="Genomic_DNA"/>
</dbReference>
<dbReference type="AlphaFoldDB" id="A0A1F7GF06"/>